<name>A0A9N7RKI2_STRHE</name>
<keyword evidence="2" id="KW-1185">Reference proteome</keyword>
<evidence type="ECO:0000313" key="2">
    <source>
        <dbReference type="Proteomes" id="UP001153555"/>
    </source>
</evidence>
<accession>A0A9N7RKI2</accession>
<evidence type="ECO:0000313" key="1">
    <source>
        <dbReference type="EMBL" id="CAA0831441.1"/>
    </source>
</evidence>
<reference evidence="1" key="1">
    <citation type="submission" date="2019-12" db="EMBL/GenBank/DDBJ databases">
        <authorList>
            <person name="Scholes J."/>
        </authorList>
    </citation>
    <scope>NUCLEOTIDE SEQUENCE</scope>
</reference>
<organism evidence="1 2">
    <name type="scientific">Striga hermonthica</name>
    <name type="common">Purple witchweed</name>
    <name type="synonym">Buchnera hermonthica</name>
    <dbReference type="NCBI Taxonomy" id="68872"/>
    <lineage>
        <taxon>Eukaryota</taxon>
        <taxon>Viridiplantae</taxon>
        <taxon>Streptophyta</taxon>
        <taxon>Embryophyta</taxon>
        <taxon>Tracheophyta</taxon>
        <taxon>Spermatophyta</taxon>
        <taxon>Magnoliopsida</taxon>
        <taxon>eudicotyledons</taxon>
        <taxon>Gunneridae</taxon>
        <taxon>Pentapetalae</taxon>
        <taxon>asterids</taxon>
        <taxon>lamiids</taxon>
        <taxon>Lamiales</taxon>
        <taxon>Orobanchaceae</taxon>
        <taxon>Buchnereae</taxon>
        <taxon>Striga</taxon>
    </lineage>
</organism>
<dbReference type="OrthoDB" id="200206at2759"/>
<dbReference type="EMBL" id="CACSLK010027832">
    <property type="protein sequence ID" value="CAA0831441.1"/>
    <property type="molecule type" value="Genomic_DNA"/>
</dbReference>
<dbReference type="AlphaFoldDB" id="A0A9N7RKI2"/>
<protein>
    <submittedName>
        <fullName evidence="1">Transducin/WD40 repeat-like superfamily protein</fullName>
    </submittedName>
</protein>
<proteinExistence type="predicted"/>
<comment type="caution">
    <text evidence="1">The sequence shown here is derived from an EMBL/GenBank/DDBJ whole genome shotgun (WGS) entry which is preliminary data.</text>
</comment>
<gene>
    <name evidence="1" type="ORF">SHERM_26790</name>
</gene>
<dbReference type="Proteomes" id="UP001153555">
    <property type="component" value="Unassembled WGS sequence"/>
</dbReference>
<sequence>MPCGVKSASLETEYGNKFIAGGKSYASGCEDGTIRIWQTGPTNNAEQEASGPSLSNIVTQHIENVHITDEDRPDQKATEAK</sequence>